<gene>
    <name evidence="3" type="ORF">FKY71_10900</name>
</gene>
<dbReference type="EMBL" id="VIFK01000103">
    <property type="protein sequence ID" value="TQE99006.1"/>
    <property type="molecule type" value="Genomic_DNA"/>
</dbReference>
<evidence type="ECO:0000256" key="2">
    <source>
        <dbReference type="SAM" id="MobiDB-lite"/>
    </source>
</evidence>
<organism evidence="3 4">
    <name type="scientific">Spiribacter salinus</name>
    <dbReference type="NCBI Taxonomy" id="1335746"/>
    <lineage>
        <taxon>Bacteria</taxon>
        <taxon>Pseudomonadati</taxon>
        <taxon>Pseudomonadota</taxon>
        <taxon>Gammaproteobacteria</taxon>
        <taxon>Chromatiales</taxon>
        <taxon>Ectothiorhodospiraceae</taxon>
        <taxon>Spiribacter</taxon>
    </lineage>
</organism>
<feature type="coiled-coil region" evidence="1">
    <location>
        <begin position="158"/>
        <end position="200"/>
    </location>
</feature>
<dbReference type="AlphaFoldDB" id="A0A540VQQ9"/>
<proteinExistence type="predicted"/>
<dbReference type="Pfam" id="PF13148">
    <property type="entry name" value="DUF3987"/>
    <property type="match status" value="1"/>
</dbReference>
<evidence type="ECO:0000313" key="4">
    <source>
        <dbReference type="Proteomes" id="UP000315400"/>
    </source>
</evidence>
<dbReference type="Proteomes" id="UP000315400">
    <property type="component" value="Unassembled WGS sequence"/>
</dbReference>
<accession>A0A540VQQ9</accession>
<evidence type="ECO:0000313" key="3">
    <source>
        <dbReference type="EMBL" id="TQE99006.1"/>
    </source>
</evidence>
<feature type="region of interest" description="Disordered" evidence="2">
    <location>
        <begin position="552"/>
        <end position="576"/>
    </location>
</feature>
<evidence type="ECO:0000256" key="1">
    <source>
        <dbReference type="SAM" id="Coils"/>
    </source>
</evidence>
<keyword evidence="1" id="KW-0175">Coiled coil</keyword>
<comment type="caution">
    <text evidence="3">The sequence shown here is derived from an EMBL/GenBank/DDBJ whole genome shotgun (WGS) entry which is preliminary data.</text>
</comment>
<dbReference type="InterPro" id="IPR025048">
    <property type="entry name" value="DUF3987"/>
</dbReference>
<name>A0A540VQQ9_9GAMM</name>
<reference evidence="3 4" key="1">
    <citation type="submission" date="2019-06" db="EMBL/GenBank/DDBJ databases">
        <title>Metagenome assembled Genome of Spiribacter salinus SL48-SHIP from the microbial mat of Salt Lake 48 (Novosibirsk region, Russia).</title>
        <authorList>
            <person name="Shipova A."/>
            <person name="Rozanov A.S."/>
            <person name="Bryanskaya A.V."/>
            <person name="Peltek S.E."/>
        </authorList>
    </citation>
    <scope>NUCLEOTIDE SEQUENCE [LARGE SCALE GENOMIC DNA]</scope>
    <source>
        <strain evidence="3">SL48-SHIP-2</strain>
    </source>
</reference>
<protein>
    <submittedName>
        <fullName evidence="3">DUF3987 domain-containing protein</fullName>
    </submittedName>
</protein>
<sequence>MGDLSNKLSKEDALRLAATELGHRRELEDKLRAYIDWADEVTGEPEKWPEPIPLGAPGRPFHLVIDGFPSWMREHIESVAGNLQVPVDLPALLALCLTSGALQKKAEVHVQPGWKEPLTLWGCAVLDSGTRKSPTFKAMATPIYNHETALREAIREEHIKARDHQEVLEARLKRAKQQAAKAKDDDLMAARNDVEAAREELDDHYVPPMPQLHIDDITSEELLRLMSKNNGRLLAMSPEGDLFKYMAGRYDTSNAVLNVYKKAWTGEEPARDNRVTREGTDVPNPALAVAICTQPVTLQEMAQKQTFRGEGLLARFLYVVPESKVGRRLTGPEVPPLDSTAKRVYEDKMDEILHLEPREKGEDGWTPYTMRLTEEARVALWSWWDEVEVMLAPGEALDGMVDWGSKLVGQTVRIAGVLQVARAGRLDGEVTKQCVDDAVIIAEGLIDHARAAYHLLNANDKVQLARYVWRRLCEILGLQQHTLNTQYTQKGVNGAVTGAHTGNSEDIEYNEYAAVTSKRELHQACRGKDAIGSAADLDAPLQQLEDHGLIRIRRPKTDGPGRPPSPIIEVNPRAAS</sequence>